<dbReference type="EMBL" id="CP017831">
    <property type="protein sequence ID" value="AOZ95575.1"/>
    <property type="molecule type" value="Genomic_DNA"/>
</dbReference>
<dbReference type="Pfam" id="PF00535">
    <property type="entry name" value="Glycos_transf_2"/>
    <property type="match status" value="1"/>
</dbReference>
<keyword evidence="4 7" id="KW-0808">Transferase</keyword>
<dbReference type="OrthoDB" id="9771846at2"/>
<keyword evidence="8" id="KW-1185">Reference proteome</keyword>
<feature type="domain" description="Glycosyltransferase 2-like" evidence="6">
    <location>
        <begin position="5"/>
        <end position="173"/>
    </location>
</feature>
<gene>
    <name evidence="7" type="ORF">bhn_I0541</name>
</gene>
<proteinExistence type="inferred from homology"/>
<comment type="similarity">
    <text evidence="2">Belongs to the glycosyltransferase 2 family.</text>
</comment>
<reference evidence="8" key="1">
    <citation type="submission" date="2016-10" db="EMBL/GenBank/DDBJ databases">
        <title>The complete genome sequence of the rumen bacterium Butyrivibrio hungatei MB2003.</title>
        <authorList>
            <person name="Palevich N."/>
            <person name="Kelly W.J."/>
            <person name="Leahy S.C."/>
            <person name="Altermann E."/>
            <person name="Rakonjac J."/>
            <person name="Attwood G.T."/>
        </authorList>
    </citation>
    <scope>NUCLEOTIDE SEQUENCE [LARGE SCALE GENOMIC DNA]</scope>
    <source>
        <strain evidence="8">MB2003</strain>
    </source>
</reference>
<feature type="transmembrane region" description="Helical" evidence="5">
    <location>
        <begin position="244"/>
        <end position="266"/>
    </location>
</feature>
<comment type="pathway">
    <text evidence="1">Cell wall biogenesis; cell wall polysaccharide biosynthesis.</text>
</comment>
<dbReference type="KEGG" id="bhu:bhn_I0541"/>
<evidence type="ECO:0000256" key="2">
    <source>
        <dbReference type="ARBA" id="ARBA00006739"/>
    </source>
</evidence>
<organism evidence="7 8">
    <name type="scientific">Butyrivibrio hungatei</name>
    <dbReference type="NCBI Taxonomy" id="185008"/>
    <lineage>
        <taxon>Bacteria</taxon>
        <taxon>Bacillati</taxon>
        <taxon>Bacillota</taxon>
        <taxon>Clostridia</taxon>
        <taxon>Lachnospirales</taxon>
        <taxon>Lachnospiraceae</taxon>
        <taxon>Butyrivibrio</taxon>
    </lineage>
</organism>
<evidence type="ECO:0000256" key="1">
    <source>
        <dbReference type="ARBA" id="ARBA00004776"/>
    </source>
</evidence>
<dbReference type="PANTHER" id="PTHR43179:SF12">
    <property type="entry name" value="GALACTOFURANOSYLTRANSFERASE GLFT2"/>
    <property type="match status" value="1"/>
</dbReference>
<evidence type="ECO:0000313" key="7">
    <source>
        <dbReference type="EMBL" id="AOZ95575.1"/>
    </source>
</evidence>
<dbReference type="Gene3D" id="3.90.550.10">
    <property type="entry name" value="Spore Coat Polysaccharide Biosynthesis Protein SpsA, Chain A"/>
    <property type="match status" value="1"/>
</dbReference>
<keyword evidence="5" id="KW-0472">Membrane</keyword>
<dbReference type="InterPro" id="IPR029044">
    <property type="entry name" value="Nucleotide-diphossugar_trans"/>
</dbReference>
<dbReference type="SUPFAM" id="SSF53448">
    <property type="entry name" value="Nucleotide-diphospho-sugar transferases"/>
    <property type="match status" value="1"/>
</dbReference>
<dbReference type="PANTHER" id="PTHR43179">
    <property type="entry name" value="RHAMNOSYLTRANSFERASE WBBL"/>
    <property type="match status" value="1"/>
</dbReference>
<keyword evidence="5" id="KW-0812">Transmembrane</keyword>
<keyword evidence="5" id="KW-1133">Transmembrane helix</keyword>
<evidence type="ECO:0000256" key="5">
    <source>
        <dbReference type="SAM" id="Phobius"/>
    </source>
</evidence>
<protein>
    <submittedName>
        <fullName evidence="7">Glycosyl transferase GT2 family</fullName>
    </submittedName>
</protein>
<accession>A0A1D9P048</accession>
<dbReference type="GO" id="GO:0016757">
    <property type="term" value="F:glycosyltransferase activity"/>
    <property type="evidence" value="ECO:0007669"/>
    <property type="project" value="UniProtKB-KW"/>
</dbReference>
<keyword evidence="3" id="KW-0328">Glycosyltransferase</keyword>
<dbReference type="AlphaFoldDB" id="A0A1D9P048"/>
<sequence length="323" mass="36218">MSKVTVVIPNYNGKKYIPDCIKSLKKQTFKDFTVTVVDNGSTDGSIELIKKDFPEVKVIELNDNTGFANAVNVGIKDADSPYVFLLNDDTRCDEEAIEKLVACMDKRKKVFSAQAKMLQFKEPHNIDDCGDLYCAFGWAFTPGKDKDNTHFNKIDAVTSACAGAAMYRKEYFEIVGYFDEAHFCYLEDVDLGYRARLKGFVNVCEPSAIVYHAGSASSGSRYNAFKVELTAGNNLYLIYKNMPVFQIILNLPLILLGIIIKHVFYVKKGLGMAHIKGIMKGFSKIFAGSQKRVRFGKKELFGSLKMQLELWINLARLVGVVLL</sequence>
<name>A0A1D9P048_9FIRM</name>
<evidence type="ECO:0000256" key="3">
    <source>
        <dbReference type="ARBA" id="ARBA00022676"/>
    </source>
</evidence>
<evidence type="ECO:0000313" key="8">
    <source>
        <dbReference type="Proteomes" id="UP000179284"/>
    </source>
</evidence>
<dbReference type="Proteomes" id="UP000179284">
    <property type="component" value="Chromosome I"/>
</dbReference>
<dbReference type="InterPro" id="IPR001173">
    <property type="entry name" value="Glyco_trans_2-like"/>
</dbReference>
<evidence type="ECO:0000256" key="4">
    <source>
        <dbReference type="ARBA" id="ARBA00022679"/>
    </source>
</evidence>
<dbReference type="RefSeq" id="WP_071175343.1">
    <property type="nucleotide sequence ID" value="NZ_CP017831.1"/>
</dbReference>
<evidence type="ECO:0000259" key="6">
    <source>
        <dbReference type="Pfam" id="PF00535"/>
    </source>
</evidence>
<dbReference type="CDD" id="cd04186">
    <property type="entry name" value="GT_2_like_c"/>
    <property type="match status" value="1"/>
</dbReference>